<organism evidence="1 2">
    <name type="scientific">Candidatus Berkelbacteria bacterium CG10_big_fil_rev_8_21_14_0_10_41_12</name>
    <dbReference type="NCBI Taxonomy" id="1974513"/>
    <lineage>
        <taxon>Bacteria</taxon>
        <taxon>Candidatus Berkelbacteria</taxon>
    </lineage>
</organism>
<evidence type="ECO:0000313" key="2">
    <source>
        <dbReference type="Proteomes" id="UP000228596"/>
    </source>
</evidence>
<evidence type="ECO:0000313" key="1">
    <source>
        <dbReference type="EMBL" id="PIT97347.1"/>
    </source>
</evidence>
<protein>
    <submittedName>
        <fullName evidence="1">Uncharacterized protein</fullName>
    </submittedName>
</protein>
<comment type="caution">
    <text evidence="1">The sequence shown here is derived from an EMBL/GenBank/DDBJ whole genome shotgun (WGS) entry which is preliminary data.</text>
</comment>
<accession>A0A2M6WX48</accession>
<sequence>MKFIKQKMHKVIKYKFCFMGLARSTIRARCVQESEVNMALPEYLRKLVTPQVRRTDKLSGLVVPFLSGCQTGWYNLGNHRWQFTINGNYVLGATSECTDKEFTKAVKTYAEPLGFWRQDDVQAG</sequence>
<gene>
    <name evidence="1" type="ORF">COT77_01870</name>
</gene>
<dbReference type="EMBL" id="PEZV01000017">
    <property type="protein sequence ID" value="PIT97347.1"/>
    <property type="molecule type" value="Genomic_DNA"/>
</dbReference>
<dbReference type="AlphaFoldDB" id="A0A2M6WX48"/>
<proteinExistence type="predicted"/>
<reference evidence="2" key="1">
    <citation type="submission" date="2017-09" db="EMBL/GenBank/DDBJ databases">
        <title>Depth-based differentiation of microbial function through sediment-hosted aquifers and enrichment of novel symbionts in the deep terrestrial subsurface.</title>
        <authorList>
            <person name="Probst A.J."/>
            <person name="Ladd B."/>
            <person name="Jarett J.K."/>
            <person name="Geller-Mcgrath D.E."/>
            <person name="Sieber C.M.K."/>
            <person name="Emerson J.B."/>
            <person name="Anantharaman K."/>
            <person name="Thomas B.C."/>
            <person name="Malmstrom R."/>
            <person name="Stieglmeier M."/>
            <person name="Klingl A."/>
            <person name="Woyke T."/>
            <person name="Ryan C.M."/>
            <person name="Banfield J.F."/>
        </authorList>
    </citation>
    <scope>NUCLEOTIDE SEQUENCE [LARGE SCALE GENOMIC DNA]</scope>
</reference>
<dbReference type="Proteomes" id="UP000228596">
    <property type="component" value="Unassembled WGS sequence"/>
</dbReference>
<name>A0A2M6WX48_9BACT</name>